<dbReference type="EC" id="2.7.13.3" evidence="2"/>
<keyword evidence="3" id="KW-0597">Phosphoprotein</keyword>
<keyword evidence="8" id="KW-0902">Two-component regulatory system</keyword>
<dbReference type="NCBIfam" id="TIGR00229">
    <property type="entry name" value="sensory_box"/>
    <property type="match status" value="1"/>
</dbReference>
<keyword evidence="7" id="KW-0067">ATP-binding</keyword>
<reference evidence="12 13" key="1">
    <citation type="journal article" date="2020" name="J Geophys Res Biogeosci">
        <title>Magnetotaxis as an Adaptation to Enable Bacterial Shuttling of Microbial Sulfur and Sulfur Cycling Across Aquatic Oxic#Anoxic Interfaces.</title>
        <authorList>
            <person name="Li J."/>
            <person name="Liu P."/>
            <person name="Wang J."/>
            <person name="Roberts A.P."/>
            <person name="Pan Y."/>
        </authorList>
    </citation>
    <scope>NUCLEOTIDE SEQUENCE [LARGE SCALE GENOMIC DNA]</scope>
    <source>
        <strain evidence="12 13">MYR-1_YQ</strain>
    </source>
</reference>
<dbReference type="Pfam" id="PF02518">
    <property type="entry name" value="HATPase_c"/>
    <property type="match status" value="1"/>
</dbReference>
<evidence type="ECO:0000259" key="10">
    <source>
        <dbReference type="PROSITE" id="PS50112"/>
    </source>
</evidence>
<dbReference type="InterPro" id="IPR000014">
    <property type="entry name" value="PAS"/>
</dbReference>
<dbReference type="PROSITE" id="PS50112">
    <property type="entry name" value="PAS"/>
    <property type="match status" value="1"/>
</dbReference>
<gene>
    <name evidence="12" type="ORF">HWQ67_02810</name>
</gene>
<dbReference type="RefSeq" id="WP_218251130.1">
    <property type="nucleotide sequence ID" value="NZ_JABXWD010000028.1"/>
</dbReference>
<keyword evidence="6" id="KW-0418">Kinase</keyword>
<evidence type="ECO:0000259" key="9">
    <source>
        <dbReference type="PROSITE" id="PS50109"/>
    </source>
</evidence>
<dbReference type="PANTHER" id="PTHR43065">
    <property type="entry name" value="SENSOR HISTIDINE KINASE"/>
    <property type="match status" value="1"/>
</dbReference>
<dbReference type="InterPro" id="IPR005467">
    <property type="entry name" value="His_kinase_dom"/>
</dbReference>
<keyword evidence="13" id="KW-1185">Reference proteome</keyword>
<comment type="caution">
    <text evidence="12">The sequence shown here is derived from an EMBL/GenBank/DDBJ whole genome shotgun (WGS) entry which is preliminary data.</text>
</comment>
<feature type="domain" description="PAC" evidence="11">
    <location>
        <begin position="80"/>
        <end position="132"/>
    </location>
</feature>
<organism evidence="12 13">
    <name type="scientific">Candidatus Magnetobacterium casense</name>
    <dbReference type="NCBI Taxonomy" id="1455061"/>
    <lineage>
        <taxon>Bacteria</taxon>
        <taxon>Pseudomonadati</taxon>
        <taxon>Nitrospirota</taxon>
        <taxon>Thermodesulfovibrionia</taxon>
        <taxon>Thermodesulfovibrionales</taxon>
        <taxon>Candidatus Magnetobacteriaceae</taxon>
        <taxon>Candidatus Magnetobacterium</taxon>
    </lineage>
</organism>
<dbReference type="PROSITE" id="PS50109">
    <property type="entry name" value="HIS_KIN"/>
    <property type="match status" value="1"/>
</dbReference>
<comment type="catalytic activity">
    <reaction evidence="1">
        <text>ATP + protein L-histidine = ADP + protein N-phospho-L-histidine.</text>
        <dbReference type="EC" id="2.7.13.3"/>
    </reaction>
</comment>
<evidence type="ECO:0000256" key="7">
    <source>
        <dbReference type="ARBA" id="ARBA00022840"/>
    </source>
</evidence>
<evidence type="ECO:0000256" key="2">
    <source>
        <dbReference type="ARBA" id="ARBA00012438"/>
    </source>
</evidence>
<evidence type="ECO:0000313" key="12">
    <source>
        <dbReference type="EMBL" id="MBV6340509.1"/>
    </source>
</evidence>
<feature type="domain" description="PAS" evidence="10">
    <location>
        <begin position="15"/>
        <end position="69"/>
    </location>
</feature>
<sequence>MADTQRDNEWLCSAIINATSEGFWRINTDLVTVDVNDALCHLLGYQRSEMLGKQPFDFVDKKNEEIFRQQTAKISHCEHRNYEITLRAKGGSTIPTIFNASTLRDREGNIIGDVAFVTNITAVRNMADSFRQTNQLLELIRHIQSQFILSVPPNKLFTEILNNLLLLTESEYGFIGEVLQNRQGQPYMRTFAITSTAWTEEMRDYYNDKSPTVIEFANVNSLYGRVLTTGQVVISNEPLSDPRSGGLPERHPPIRAFLGMPFYGGNTLVGMVGIVNKQGGYRDEHVEFLQPLLSTCGNIIMAYKGEQLRQRIETSLTIKTQQLEELNATLEARVRKEIDKRGQQEVMLIHQSKLAAMGDMIGAIAHQWRQPLNAIGMIIQDFEDAFTFGELNKEYIDTNIKRGMEIIYDMSKTIDDFRNFFRADKEMVDFELISTVGKVISLVSDQLRHNYIGITVDSHGLTRLITSGLPNEFKQVMLNVIGNARDAILQRREKGDMGKEKGLISIELNREDNRAVLRISDNGGGINSAVISRIFDPYFTTKQPDQGTGIGLHMSRIIIEEHMAGTISVENIPNGAMFKIELTCRASA</sequence>
<dbReference type="PANTHER" id="PTHR43065:SF10">
    <property type="entry name" value="PEROXIDE STRESS-ACTIVATED HISTIDINE KINASE MAK3"/>
    <property type="match status" value="1"/>
</dbReference>
<dbReference type="SMART" id="SM00091">
    <property type="entry name" value="PAS"/>
    <property type="match status" value="1"/>
</dbReference>
<dbReference type="PROSITE" id="PS50113">
    <property type="entry name" value="PAC"/>
    <property type="match status" value="1"/>
</dbReference>
<dbReference type="CDD" id="cd00130">
    <property type="entry name" value="PAS"/>
    <property type="match status" value="1"/>
</dbReference>
<evidence type="ECO:0000256" key="6">
    <source>
        <dbReference type="ARBA" id="ARBA00022777"/>
    </source>
</evidence>
<proteinExistence type="predicted"/>
<dbReference type="InterPro" id="IPR003661">
    <property type="entry name" value="HisK_dim/P_dom"/>
</dbReference>
<dbReference type="Proteomes" id="UP001196980">
    <property type="component" value="Unassembled WGS sequence"/>
</dbReference>
<evidence type="ECO:0000256" key="3">
    <source>
        <dbReference type="ARBA" id="ARBA00022553"/>
    </source>
</evidence>
<accession>A0ABS6RWV5</accession>
<dbReference type="InterPro" id="IPR003594">
    <property type="entry name" value="HATPase_dom"/>
</dbReference>
<evidence type="ECO:0000256" key="1">
    <source>
        <dbReference type="ARBA" id="ARBA00000085"/>
    </source>
</evidence>
<evidence type="ECO:0000259" key="11">
    <source>
        <dbReference type="PROSITE" id="PS50113"/>
    </source>
</evidence>
<name>A0ABS6RWV5_9BACT</name>
<dbReference type="SMART" id="SM00065">
    <property type="entry name" value="GAF"/>
    <property type="match status" value="1"/>
</dbReference>
<evidence type="ECO:0000256" key="4">
    <source>
        <dbReference type="ARBA" id="ARBA00022679"/>
    </source>
</evidence>
<dbReference type="InterPro" id="IPR000700">
    <property type="entry name" value="PAS-assoc_C"/>
</dbReference>
<dbReference type="CDD" id="cd00082">
    <property type="entry name" value="HisKA"/>
    <property type="match status" value="1"/>
</dbReference>
<keyword evidence="4" id="KW-0808">Transferase</keyword>
<dbReference type="Pfam" id="PF13185">
    <property type="entry name" value="GAF_2"/>
    <property type="match status" value="1"/>
</dbReference>
<protein>
    <recommendedName>
        <fullName evidence="2">histidine kinase</fullName>
        <ecNumber evidence="2">2.7.13.3</ecNumber>
    </recommendedName>
</protein>
<dbReference type="Pfam" id="PF13426">
    <property type="entry name" value="PAS_9"/>
    <property type="match status" value="1"/>
</dbReference>
<evidence type="ECO:0000313" key="13">
    <source>
        <dbReference type="Proteomes" id="UP001196980"/>
    </source>
</evidence>
<evidence type="ECO:0000256" key="5">
    <source>
        <dbReference type="ARBA" id="ARBA00022741"/>
    </source>
</evidence>
<dbReference type="InterPro" id="IPR003018">
    <property type="entry name" value="GAF"/>
</dbReference>
<dbReference type="EMBL" id="JABXWD010000028">
    <property type="protein sequence ID" value="MBV6340509.1"/>
    <property type="molecule type" value="Genomic_DNA"/>
</dbReference>
<feature type="domain" description="Histidine kinase" evidence="9">
    <location>
        <begin position="363"/>
        <end position="586"/>
    </location>
</feature>
<dbReference type="SMART" id="SM00387">
    <property type="entry name" value="HATPase_c"/>
    <property type="match status" value="1"/>
</dbReference>
<evidence type="ECO:0000256" key="8">
    <source>
        <dbReference type="ARBA" id="ARBA00023012"/>
    </source>
</evidence>
<keyword evidence="5" id="KW-0547">Nucleotide-binding</keyword>